<proteinExistence type="predicted"/>
<evidence type="ECO:0000313" key="3">
    <source>
        <dbReference type="Proteomes" id="UP000078386"/>
    </source>
</evidence>
<protein>
    <recommendedName>
        <fullName evidence="1">Multi-ubiquitin domain-containing protein</fullName>
    </recommendedName>
</protein>
<dbReference type="AlphaFoldDB" id="A0A1B7K1Y7"/>
<dbReference type="Proteomes" id="UP000078386">
    <property type="component" value="Unassembled WGS sequence"/>
</dbReference>
<sequence length="251" mass="27910">MNSVQNDFDDVGDAVRENRPLRAAREYRISVAIESVDFQPAFVSDPVPTGRQILSAAGLDDRDEITLCAILQSGDFEDIRLDETFDLRGRGAERFIAFRTDRDFKLTLDDRQLVWGMPAIEGHVLYVLSGIGPEQAVFLEVRGGTDRIIEPDELLDLTASGIEHFITAKRPEQGYTIIVNSRDESVSDKWVTFEQVVQLAFPGAPVESNVIYSMTYRHAASRPHAGELAEGGVVEVKHQGTIFNVTKTVQS</sequence>
<evidence type="ECO:0000259" key="1">
    <source>
        <dbReference type="Pfam" id="PF14452"/>
    </source>
</evidence>
<reference evidence="2 3" key="1">
    <citation type="submission" date="2016-04" db="EMBL/GenBank/DDBJ databases">
        <title>ATOL: Assembling a taxonomically balanced genome-scale reconstruction of the evolutionary history of the Enterobacteriaceae.</title>
        <authorList>
            <person name="Plunkett G.III."/>
            <person name="Neeno-Eckwall E.C."/>
            <person name="Glasner J.D."/>
            <person name="Perna N.T."/>
        </authorList>
    </citation>
    <scope>NUCLEOTIDE SEQUENCE [LARGE SCALE GENOMIC DNA]</scope>
    <source>
        <strain evidence="2 3">ATCC 51603</strain>
    </source>
</reference>
<dbReference type="PATRIC" id="fig|1354264.4.peg.1843"/>
<organism evidence="2 3">
    <name type="scientific">Kluyvera georgiana ATCC 51603</name>
    <dbReference type="NCBI Taxonomy" id="1354264"/>
    <lineage>
        <taxon>Bacteria</taxon>
        <taxon>Pseudomonadati</taxon>
        <taxon>Pseudomonadota</taxon>
        <taxon>Gammaproteobacteria</taxon>
        <taxon>Enterobacterales</taxon>
        <taxon>Enterobacteriaceae</taxon>
        <taxon>Kluyvera</taxon>
    </lineage>
</organism>
<feature type="domain" description="Multi-ubiquitin" evidence="1">
    <location>
        <begin position="36"/>
        <end position="99"/>
    </location>
</feature>
<evidence type="ECO:0000313" key="2">
    <source>
        <dbReference type="EMBL" id="OAT54158.1"/>
    </source>
</evidence>
<accession>A0A1B7K1Y7</accession>
<dbReference type="RefSeq" id="WP_064544438.1">
    <property type="nucleotide sequence ID" value="NZ_LXEU01000039.1"/>
</dbReference>
<keyword evidence="3" id="KW-1185">Reference proteome</keyword>
<dbReference type="EMBL" id="LXEU01000039">
    <property type="protein sequence ID" value="OAT54158.1"/>
    <property type="molecule type" value="Genomic_DNA"/>
</dbReference>
<gene>
    <name evidence="2" type="ORF">M989_01773</name>
</gene>
<feature type="domain" description="Multi-ubiquitin" evidence="1">
    <location>
        <begin position="175"/>
        <end position="248"/>
    </location>
</feature>
<dbReference type="InterPro" id="IPR027802">
    <property type="entry name" value="Multi-ubiquitin_dom"/>
</dbReference>
<comment type="caution">
    <text evidence="2">The sequence shown here is derived from an EMBL/GenBank/DDBJ whole genome shotgun (WGS) entry which is preliminary data.</text>
</comment>
<name>A0A1B7K1Y7_9ENTR</name>
<dbReference type="Pfam" id="PF14452">
    <property type="entry name" value="Multi_ubiq"/>
    <property type="match status" value="3"/>
</dbReference>
<feature type="domain" description="Multi-ubiquitin" evidence="1">
    <location>
        <begin position="104"/>
        <end position="169"/>
    </location>
</feature>